<protein>
    <submittedName>
        <fullName evidence="8">Sugar transferase</fullName>
    </submittedName>
</protein>
<dbReference type="EMBL" id="RBOC01000114">
    <property type="protein sequence ID" value="RMM08765.1"/>
    <property type="molecule type" value="Genomic_DNA"/>
</dbReference>
<sequence length="469" mass="53304">MRTSVRGILHAHQSTLSLAHRLLDLIIIVLIGYWQTGLTVADSTGAWSHIVLAVLVFHWISEYHQLYGSWRGERILRELSKVFSYWSMTFITLLLLNSLLLKQTQLPDNTQMSWFALALAVLCGYRLLIRLALHTLRRHGFNTRRVAIVGTGQVGERLARSISLAPWMGLTLLGFYDAHPQQMNLQTGKRRLPVLGDLDQLIEDARADRIDKVYITLAFSAEPQLRELITGLSDTTASVYLIPDVFMFDLLHARSESINGLASISIFDSPMDGAWSLVKRAEDIVLSCLILLLIALPLLAIAAAIKLTSEGPVLFRQRRYGLDGRSIMVWKFRSMNVQENADLVLQATRNDARVTPLGAFLRRTSLDELPQFFNVLHGDMSIVGPRPHAIAHNEQYRKQVSGYMLRHKVKPGITGWAQINGWRGETDTLDKMRMRVEFDLEYIEHWSIWLDLKIILLTLLKGFVNKNAF</sequence>
<accession>A0A0P9JXU2</accession>
<dbReference type="GO" id="GO:0089702">
    <property type="term" value="F:undecaprenyl-phosphate glucose phosphotransferase activity"/>
    <property type="evidence" value="ECO:0007669"/>
    <property type="project" value="TreeGrafter"/>
</dbReference>
<dbReference type="Pfam" id="PF13727">
    <property type="entry name" value="CoA_binding_3"/>
    <property type="match status" value="1"/>
</dbReference>
<dbReference type="PANTHER" id="PTHR30576">
    <property type="entry name" value="COLANIC BIOSYNTHESIS UDP-GLUCOSE LIPID CARRIER TRANSFERASE"/>
    <property type="match status" value="1"/>
</dbReference>
<dbReference type="GO" id="GO:0016020">
    <property type="term" value="C:membrane"/>
    <property type="evidence" value="ECO:0007669"/>
    <property type="project" value="UniProtKB-SubCell"/>
</dbReference>
<dbReference type="SUPFAM" id="SSF51735">
    <property type="entry name" value="NAD(P)-binding Rossmann-fold domains"/>
    <property type="match status" value="1"/>
</dbReference>
<dbReference type="PANTHER" id="PTHR30576:SF21">
    <property type="entry name" value="UDP-GLUCOSE:UNDECAPRENYL-PHOSPHATE GLUCOSE-1-PHOSPHATE TRANSFERASE"/>
    <property type="match status" value="1"/>
</dbReference>
<dbReference type="NCBIfam" id="TIGR03023">
    <property type="entry name" value="WcaJ_sugtrans"/>
    <property type="match status" value="1"/>
</dbReference>
<dbReference type="OrthoDB" id="9808602at2"/>
<evidence type="ECO:0000256" key="5">
    <source>
        <dbReference type="ARBA" id="ARBA00022989"/>
    </source>
</evidence>
<dbReference type="Gene3D" id="3.40.50.720">
    <property type="entry name" value="NAD(P)-binding Rossmann-like Domain"/>
    <property type="match status" value="1"/>
</dbReference>
<evidence type="ECO:0000256" key="4">
    <source>
        <dbReference type="ARBA" id="ARBA00022692"/>
    </source>
</evidence>
<keyword evidence="6" id="KW-0472">Membrane</keyword>
<dbReference type="RefSeq" id="WP_055011140.1">
    <property type="nucleotide sequence ID" value="NZ_LJPW01000173.1"/>
</dbReference>
<dbReference type="Pfam" id="PF02397">
    <property type="entry name" value="Bac_transf"/>
    <property type="match status" value="1"/>
</dbReference>
<keyword evidence="5" id="KW-1133">Transmembrane helix</keyword>
<comment type="similarity">
    <text evidence="2">Belongs to the bacterial sugar transferase family.</text>
</comment>
<organism evidence="8 9">
    <name type="scientific">Pseudomonas caricapapayae</name>
    <dbReference type="NCBI Taxonomy" id="46678"/>
    <lineage>
        <taxon>Bacteria</taxon>
        <taxon>Pseudomonadati</taxon>
        <taxon>Pseudomonadota</taxon>
        <taxon>Gammaproteobacteria</taxon>
        <taxon>Pseudomonadales</taxon>
        <taxon>Pseudomonadaceae</taxon>
        <taxon>Pseudomonas</taxon>
    </lineage>
</organism>
<dbReference type="InterPro" id="IPR036291">
    <property type="entry name" value="NAD(P)-bd_dom_sf"/>
</dbReference>
<evidence type="ECO:0000256" key="1">
    <source>
        <dbReference type="ARBA" id="ARBA00004141"/>
    </source>
</evidence>
<dbReference type="InterPro" id="IPR017473">
    <property type="entry name" value="Undecaprenyl-P_gluc_Ptfrase"/>
</dbReference>
<dbReference type="InterPro" id="IPR017475">
    <property type="entry name" value="EPS_sugar_tfrase"/>
</dbReference>
<comment type="subcellular location">
    <subcellularLocation>
        <location evidence="1">Membrane</location>
        <topology evidence="1">Multi-pass membrane protein</topology>
    </subcellularLocation>
</comment>
<keyword evidence="4" id="KW-0812">Transmembrane</keyword>
<proteinExistence type="inferred from homology"/>
<evidence type="ECO:0000256" key="3">
    <source>
        <dbReference type="ARBA" id="ARBA00022679"/>
    </source>
</evidence>
<gene>
    <name evidence="8" type="ORF">ALQ84_04551</name>
</gene>
<dbReference type="InterPro" id="IPR003362">
    <property type="entry name" value="Bact_transf"/>
</dbReference>
<comment type="caution">
    <text evidence="8">The sequence shown here is derived from an EMBL/GenBank/DDBJ whole genome shotgun (WGS) entry which is preliminary data.</text>
</comment>
<dbReference type="NCBIfam" id="TIGR03025">
    <property type="entry name" value="EPS_sugtrans"/>
    <property type="match status" value="1"/>
</dbReference>
<dbReference type="Proteomes" id="UP000278587">
    <property type="component" value="Unassembled WGS sequence"/>
</dbReference>
<keyword evidence="3 8" id="KW-0808">Transferase</keyword>
<evidence type="ECO:0000313" key="9">
    <source>
        <dbReference type="Proteomes" id="UP000278587"/>
    </source>
</evidence>
<evidence type="ECO:0000256" key="6">
    <source>
        <dbReference type="ARBA" id="ARBA00023136"/>
    </source>
</evidence>
<name>A0A0P9JXU2_9PSED</name>
<dbReference type="AlphaFoldDB" id="A0A0P9JXU2"/>
<reference evidence="8 9" key="1">
    <citation type="submission" date="2018-08" db="EMBL/GenBank/DDBJ databases">
        <title>Recombination of ecologically and evolutionarily significant loci maintains genetic cohesion in the Pseudomonas syringae species complex.</title>
        <authorList>
            <person name="Dillon M."/>
            <person name="Thakur S."/>
            <person name="Almeida R.N.D."/>
            <person name="Weir B.S."/>
            <person name="Guttman D.S."/>
        </authorList>
    </citation>
    <scope>NUCLEOTIDE SEQUENCE [LARGE SCALE GENOMIC DNA]</scope>
    <source>
        <strain evidence="8 9">ICMP 4086</strain>
    </source>
</reference>
<evidence type="ECO:0000256" key="2">
    <source>
        <dbReference type="ARBA" id="ARBA00006464"/>
    </source>
</evidence>
<evidence type="ECO:0000313" key="8">
    <source>
        <dbReference type="EMBL" id="RMM08765.1"/>
    </source>
</evidence>
<feature type="domain" description="Bacterial sugar transferase" evidence="7">
    <location>
        <begin position="279"/>
        <end position="461"/>
    </location>
</feature>
<dbReference type="GO" id="GO:0009242">
    <property type="term" value="P:colanic acid biosynthetic process"/>
    <property type="evidence" value="ECO:0007669"/>
    <property type="project" value="TreeGrafter"/>
</dbReference>
<evidence type="ECO:0000259" key="7">
    <source>
        <dbReference type="Pfam" id="PF02397"/>
    </source>
</evidence>